<evidence type="ECO:0000313" key="3">
    <source>
        <dbReference type="Proteomes" id="UP000823927"/>
    </source>
</evidence>
<reference evidence="2" key="1">
    <citation type="submission" date="2020-10" db="EMBL/GenBank/DDBJ databases">
        <authorList>
            <person name="Gilroy R."/>
        </authorList>
    </citation>
    <scope>NUCLEOTIDE SEQUENCE</scope>
    <source>
        <strain evidence="2">CHK178-757</strain>
    </source>
</reference>
<keyword evidence="1" id="KW-1133">Transmembrane helix</keyword>
<reference evidence="2" key="2">
    <citation type="journal article" date="2021" name="PeerJ">
        <title>Extensive microbial diversity within the chicken gut microbiome revealed by metagenomics and culture.</title>
        <authorList>
            <person name="Gilroy R."/>
            <person name="Ravi A."/>
            <person name="Getino M."/>
            <person name="Pursley I."/>
            <person name="Horton D.L."/>
            <person name="Alikhan N.F."/>
            <person name="Baker D."/>
            <person name="Gharbi K."/>
            <person name="Hall N."/>
            <person name="Watson M."/>
            <person name="Adriaenssens E.M."/>
            <person name="Foster-Nyarko E."/>
            <person name="Jarju S."/>
            <person name="Secka A."/>
            <person name="Antonio M."/>
            <person name="Oren A."/>
            <person name="Chaudhuri R.R."/>
            <person name="La Ragione R."/>
            <person name="Hildebrand F."/>
            <person name="Pallen M.J."/>
        </authorList>
    </citation>
    <scope>NUCLEOTIDE SEQUENCE</scope>
    <source>
        <strain evidence="2">CHK178-757</strain>
    </source>
</reference>
<keyword evidence="1" id="KW-0812">Transmembrane</keyword>
<dbReference type="Proteomes" id="UP000823927">
    <property type="component" value="Unassembled WGS sequence"/>
</dbReference>
<sequence length="176" mass="20772">MMWIRWVLVMIMGVLLLGWVIFCAIQWIRHGKDLIFKGDFTGQIKCVKCGHTYTAGPAEFARSSMVRSRSISKTEVRNGMFIQRPKYSYYARKFQCPFCRKRVYGQVLNINEISDRMMAPAIKSGMRWLIYMCIGGFAIMMVMDVCIHFADQANKRRVDELRQEYYEDLKEQYDLD</sequence>
<gene>
    <name evidence="2" type="ORF">IAB46_02975</name>
</gene>
<evidence type="ECO:0000256" key="1">
    <source>
        <dbReference type="SAM" id="Phobius"/>
    </source>
</evidence>
<organism evidence="2 3">
    <name type="scientific">Candidatus Scybalocola faecigallinarum</name>
    <dbReference type="NCBI Taxonomy" id="2840941"/>
    <lineage>
        <taxon>Bacteria</taxon>
        <taxon>Bacillati</taxon>
        <taxon>Bacillota</taxon>
        <taxon>Clostridia</taxon>
        <taxon>Lachnospirales</taxon>
        <taxon>Lachnospiraceae</taxon>
        <taxon>Lachnospiraceae incertae sedis</taxon>
        <taxon>Candidatus Scybalocola (ex Gilroy et al. 2021)</taxon>
    </lineage>
</organism>
<comment type="caution">
    <text evidence="2">The sequence shown here is derived from an EMBL/GenBank/DDBJ whole genome shotgun (WGS) entry which is preliminary data.</text>
</comment>
<keyword evidence="1" id="KW-0472">Membrane</keyword>
<dbReference type="AlphaFoldDB" id="A0A9D1JPU1"/>
<name>A0A9D1JPU1_9FIRM</name>
<evidence type="ECO:0000313" key="2">
    <source>
        <dbReference type="EMBL" id="HIS46516.1"/>
    </source>
</evidence>
<dbReference type="EMBL" id="DVIT01000012">
    <property type="protein sequence ID" value="HIS46516.1"/>
    <property type="molecule type" value="Genomic_DNA"/>
</dbReference>
<feature type="transmembrane region" description="Helical" evidence="1">
    <location>
        <begin position="6"/>
        <end position="28"/>
    </location>
</feature>
<accession>A0A9D1JPU1</accession>
<proteinExistence type="predicted"/>
<feature type="transmembrane region" description="Helical" evidence="1">
    <location>
        <begin position="128"/>
        <end position="150"/>
    </location>
</feature>
<protein>
    <submittedName>
        <fullName evidence="2">Uncharacterized protein</fullName>
    </submittedName>
</protein>